<dbReference type="SUPFAM" id="SSF55781">
    <property type="entry name" value="GAF domain-like"/>
    <property type="match status" value="1"/>
</dbReference>
<organism evidence="6">
    <name type="scientific">bioreactor metagenome</name>
    <dbReference type="NCBI Taxonomy" id="1076179"/>
    <lineage>
        <taxon>unclassified sequences</taxon>
        <taxon>metagenomes</taxon>
        <taxon>ecological metagenomes</taxon>
    </lineage>
</organism>
<evidence type="ECO:0000256" key="1">
    <source>
        <dbReference type="ARBA" id="ARBA00023015"/>
    </source>
</evidence>
<evidence type="ECO:0000313" key="6">
    <source>
        <dbReference type="EMBL" id="MPM24263.1"/>
    </source>
</evidence>
<dbReference type="Gene3D" id="3.30.450.40">
    <property type="match status" value="1"/>
</dbReference>
<comment type="caution">
    <text evidence="6">The sequence shown here is derived from an EMBL/GenBank/DDBJ whole genome shotgun (WGS) entry which is preliminary data.</text>
</comment>
<dbReference type="GO" id="GO:0045892">
    <property type="term" value="P:negative regulation of DNA-templated transcription"/>
    <property type="evidence" value="ECO:0007669"/>
    <property type="project" value="TreeGrafter"/>
</dbReference>
<gene>
    <name evidence="6" type="primary">kdgR_20</name>
    <name evidence="6" type="ORF">SDC9_70744</name>
</gene>
<feature type="domain" description="IclR-ED" evidence="5">
    <location>
        <begin position="72"/>
        <end position="254"/>
    </location>
</feature>
<keyword evidence="2" id="KW-0238">DNA-binding</keyword>
<feature type="domain" description="HTH iclR-type" evidence="4">
    <location>
        <begin position="9"/>
        <end position="71"/>
    </location>
</feature>
<dbReference type="FunFam" id="1.10.10.10:FF:000056">
    <property type="entry name" value="IclR family transcriptional regulator"/>
    <property type="match status" value="1"/>
</dbReference>
<dbReference type="Pfam" id="PF01614">
    <property type="entry name" value="IclR_C"/>
    <property type="match status" value="1"/>
</dbReference>
<keyword evidence="3" id="KW-0804">Transcription</keyword>
<dbReference type="PROSITE" id="PS51077">
    <property type="entry name" value="HTH_ICLR"/>
    <property type="match status" value="1"/>
</dbReference>
<dbReference type="Gene3D" id="1.10.10.10">
    <property type="entry name" value="Winged helix-like DNA-binding domain superfamily/Winged helix DNA-binding domain"/>
    <property type="match status" value="1"/>
</dbReference>
<dbReference type="InterPro" id="IPR036390">
    <property type="entry name" value="WH_DNA-bd_sf"/>
</dbReference>
<proteinExistence type="predicted"/>
<dbReference type="PANTHER" id="PTHR30136">
    <property type="entry name" value="HELIX-TURN-HELIX TRANSCRIPTIONAL REGULATOR, ICLR FAMILY"/>
    <property type="match status" value="1"/>
</dbReference>
<evidence type="ECO:0000256" key="2">
    <source>
        <dbReference type="ARBA" id="ARBA00023125"/>
    </source>
</evidence>
<accession>A0A644YCK4</accession>
<reference evidence="6" key="1">
    <citation type="submission" date="2019-08" db="EMBL/GenBank/DDBJ databases">
        <authorList>
            <person name="Kucharzyk K."/>
            <person name="Murdoch R.W."/>
            <person name="Higgins S."/>
            <person name="Loffler F."/>
        </authorList>
    </citation>
    <scope>NUCLEOTIDE SEQUENCE</scope>
</reference>
<dbReference type="InterPro" id="IPR029016">
    <property type="entry name" value="GAF-like_dom_sf"/>
</dbReference>
<sequence length="263" mass="29511">MEGSSGSHVQVLDRALDLIELLATSENGMSLAEMSAATNLPKSTIHRILASYASRHYIEKDPDTSTYFLGHKFVEIASLYLNKIVLKTEAAPIMHQMASMFGAISYLGVLENTEVVYLERAEQFNSLRLYTQIGKREPLYCTALGKILMAALPEPEFVHIAKQLSYEPYTPNSVRSFEAFKNEVRFAREHGYALDVEEHTVGSSCLAVPIYDYSRKVMAAMSISGRGLFDNFAVDYIYEQMKQASMELSKRMGYTQDPGARQS</sequence>
<dbReference type="InterPro" id="IPR036388">
    <property type="entry name" value="WH-like_DNA-bd_sf"/>
</dbReference>
<dbReference type="SMART" id="SM00346">
    <property type="entry name" value="HTH_ICLR"/>
    <property type="match status" value="1"/>
</dbReference>
<dbReference type="InterPro" id="IPR014757">
    <property type="entry name" value="Tscrpt_reg_IclR_C"/>
</dbReference>
<dbReference type="GO" id="GO:0003677">
    <property type="term" value="F:DNA binding"/>
    <property type="evidence" value="ECO:0007669"/>
    <property type="project" value="UniProtKB-KW"/>
</dbReference>
<dbReference type="InterPro" id="IPR005471">
    <property type="entry name" value="Tscrpt_reg_IclR_N"/>
</dbReference>
<dbReference type="PANTHER" id="PTHR30136:SF35">
    <property type="entry name" value="HTH-TYPE TRANSCRIPTIONAL REGULATOR RV1719"/>
    <property type="match status" value="1"/>
</dbReference>
<evidence type="ECO:0000259" key="4">
    <source>
        <dbReference type="PROSITE" id="PS51077"/>
    </source>
</evidence>
<dbReference type="GO" id="GO:0003700">
    <property type="term" value="F:DNA-binding transcription factor activity"/>
    <property type="evidence" value="ECO:0007669"/>
    <property type="project" value="TreeGrafter"/>
</dbReference>
<evidence type="ECO:0000259" key="5">
    <source>
        <dbReference type="PROSITE" id="PS51078"/>
    </source>
</evidence>
<keyword evidence="1" id="KW-0805">Transcription regulation</keyword>
<dbReference type="EMBL" id="VSSQ01004223">
    <property type="protein sequence ID" value="MPM24263.1"/>
    <property type="molecule type" value="Genomic_DNA"/>
</dbReference>
<dbReference type="InterPro" id="IPR050707">
    <property type="entry name" value="HTH_MetabolicPath_Reg"/>
</dbReference>
<dbReference type="PROSITE" id="PS51078">
    <property type="entry name" value="ICLR_ED"/>
    <property type="match status" value="1"/>
</dbReference>
<dbReference type="SUPFAM" id="SSF46785">
    <property type="entry name" value="Winged helix' DNA-binding domain"/>
    <property type="match status" value="1"/>
</dbReference>
<name>A0A644YCK4_9ZZZZ</name>
<dbReference type="AlphaFoldDB" id="A0A644YCK4"/>
<evidence type="ECO:0000256" key="3">
    <source>
        <dbReference type="ARBA" id="ARBA00023163"/>
    </source>
</evidence>
<protein>
    <submittedName>
        <fullName evidence="6">Transcriptional regulator KdgR</fullName>
    </submittedName>
</protein>
<dbReference type="Pfam" id="PF09339">
    <property type="entry name" value="HTH_IclR"/>
    <property type="match status" value="1"/>
</dbReference>